<evidence type="ECO:0000313" key="3">
    <source>
        <dbReference type="Proteomes" id="UP000094598"/>
    </source>
</evidence>
<name>A0AAC9MVQ4_NEOTH</name>
<proteinExistence type="predicted"/>
<protein>
    <submittedName>
        <fullName evidence="1">Uncharacterized protein</fullName>
    </submittedName>
</protein>
<sequence>MVMVPLSEGELALLEVLRQAGVHEVDMARLVAVEEVLKR</sequence>
<accession>A0AAC9MVQ4</accession>
<dbReference type="EMBL" id="VCDX01000006">
    <property type="protein sequence ID" value="TYL12765.1"/>
    <property type="molecule type" value="Genomic_DNA"/>
</dbReference>
<dbReference type="Proteomes" id="UP000094598">
    <property type="component" value="Chromosome"/>
</dbReference>
<evidence type="ECO:0000313" key="4">
    <source>
        <dbReference type="Proteomes" id="UP000322283"/>
    </source>
</evidence>
<evidence type="ECO:0000313" key="1">
    <source>
        <dbReference type="EMBL" id="AOQ24662.1"/>
    </source>
</evidence>
<dbReference type="EMBL" id="CP017019">
    <property type="protein sequence ID" value="AOQ24662.1"/>
    <property type="molecule type" value="Genomic_DNA"/>
</dbReference>
<dbReference type="AlphaFoldDB" id="A0AAC9MVQ4"/>
<organism evidence="1 3">
    <name type="scientific">Neomoorella thermoacetica</name>
    <name type="common">Clostridium thermoaceticum</name>
    <dbReference type="NCBI Taxonomy" id="1525"/>
    <lineage>
        <taxon>Bacteria</taxon>
        <taxon>Bacillati</taxon>
        <taxon>Bacillota</taxon>
        <taxon>Clostridia</taxon>
        <taxon>Neomoorellales</taxon>
        <taxon>Neomoorellaceae</taxon>
        <taxon>Neomoorella</taxon>
    </lineage>
</organism>
<evidence type="ECO:0000313" key="2">
    <source>
        <dbReference type="EMBL" id="TYL12765.1"/>
    </source>
</evidence>
<reference evidence="2 4" key="2">
    <citation type="submission" date="2019-05" db="EMBL/GenBank/DDBJ databases">
        <title>Genome sequence of Moorella thermoacetica ATCC 33924.</title>
        <authorList>
            <person name="Poehlein A."/>
            <person name="Bengelsdorf F.R."/>
            <person name="Duerre P."/>
            <person name="Daniel R."/>
        </authorList>
    </citation>
    <scope>NUCLEOTIDE SEQUENCE [LARGE SCALE GENOMIC DNA]</scope>
    <source>
        <strain evidence="2 4">ATCC 33924</strain>
    </source>
</reference>
<gene>
    <name evidence="1" type="ORF">Maut_02234</name>
    <name evidence="2" type="ORF">MTAT_20070</name>
</gene>
<reference evidence="1 3" key="1">
    <citation type="submission" date="2016-08" db="EMBL/GenBank/DDBJ databases">
        <title>Moorella thermoacetica DSM 103132.</title>
        <authorList>
            <person name="Jendresen C.B."/>
            <person name="Redl S.M."/>
            <person name="Jensen T.O."/>
            <person name="Nielsen A.T."/>
        </authorList>
    </citation>
    <scope>NUCLEOTIDE SEQUENCE [LARGE SCALE GENOMIC DNA]</scope>
    <source>
        <strain evidence="1 3">DSM 103132</strain>
    </source>
</reference>
<dbReference type="Proteomes" id="UP000322283">
    <property type="component" value="Unassembled WGS sequence"/>
</dbReference>
<keyword evidence="4" id="KW-1185">Reference proteome</keyword>